<name>A0ABU8RMG7_9ACTN</name>
<feature type="signal peptide" evidence="1">
    <location>
        <begin position="1"/>
        <end position="36"/>
    </location>
</feature>
<evidence type="ECO:0000313" key="3">
    <source>
        <dbReference type="Proteomes" id="UP001387100"/>
    </source>
</evidence>
<protein>
    <submittedName>
        <fullName evidence="2">Uncharacterized protein</fullName>
    </submittedName>
</protein>
<dbReference type="PROSITE" id="PS51318">
    <property type="entry name" value="TAT"/>
    <property type="match status" value="1"/>
</dbReference>
<dbReference type="EMBL" id="JBBIAA010000018">
    <property type="protein sequence ID" value="MEJ5946236.1"/>
    <property type="molecule type" value="Genomic_DNA"/>
</dbReference>
<keyword evidence="3" id="KW-1185">Reference proteome</keyword>
<sequence length="112" mass="11695">MHPRPSPGARSRRTAAALTGAGLLLATVGAVAPASAATPAPVDDFTDGRYVVTLVQEPAATYEGGVAGLAATAPADGEKIDGDSREVRRYQRFLQREQDEVAEAADADPEYR</sequence>
<dbReference type="InterPro" id="IPR006311">
    <property type="entry name" value="TAT_signal"/>
</dbReference>
<evidence type="ECO:0000313" key="2">
    <source>
        <dbReference type="EMBL" id="MEJ5946236.1"/>
    </source>
</evidence>
<reference evidence="2 3" key="1">
    <citation type="journal article" date="2017" name="Int. J. Syst. Evol. Microbiol.">
        <title>Pseudokineococcus basanitobsidens sp. nov., isolated from volcanic rock.</title>
        <authorList>
            <person name="Lee D.W."/>
            <person name="Park M.Y."/>
            <person name="Kim J.J."/>
            <person name="Kim B.S."/>
        </authorList>
    </citation>
    <scope>NUCLEOTIDE SEQUENCE [LARGE SCALE GENOMIC DNA]</scope>
    <source>
        <strain evidence="2 3">DSM 103726</strain>
    </source>
</reference>
<keyword evidence="1" id="KW-0732">Signal</keyword>
<gene>
    <name evidence="2" type="ORF">WDZ17_13135</name>
</gene>
<accession>A0ABU8RMG7</accession>
<dbReference type="Proteomes" id="UP001387100">
    <property type="component" value="Unassembled WGS sequence"/>
</dbReference>
<proteinExistence type="predicted"/>
<feature type="chain" id="PRO_5045333943" evidence="1">
    <location>
        <begin position="37"/>
        <end position="112"/>
    </location>
</feature>
<evidence type="ECO:0000256" key="1">
    <source>
        <dbReference type="SAM" id="SignalP"/>
    </source>
</evidence>
<comment type="caution">
    <text evidence="2">The sequence shown here is derived from an EMBL/GenBank/DDBJ whole genome shotgun (WGS) entry which is preliminary data.</text>
</comment>
<dbReference type="RefSeq" id="WP_339575620.1">
    <property type="nucleotide sequence ID" value="NZ_JBBIAA010000018.1"/>
</dbReference>
<organism evidence="2 3">
    <name type="scientific">Pseudokineococcus basanitobsidens</name>
    <dbReference type="NCBI Taxonomy" id="1926649"/>
    <lineage>
        <taxon>Bacteria</taxon>
        <taxon>Bacillati</taxon>
        <taxon>Actinomycetota</taxon>
        <taxon>Actinomycetes</taxon>
        <taxon>Kineosporiales</taxon>
        <taxon>Kineosporiaceae</taxon>
        <taxon>Pseudokineococcus</taxon>
    </lineage>
</organism>